<accession>G4TZU8</accession>
<comment type="caution">
    <text evidence="1">The sequence shown here is derived from an EMBL/GenBank/DDBJ whole genome shotgun (WGS) entry which is preliminary data.</text>
</comment>
<dbReference type="AlphaFoldDB" id="G4TZU8"/>
<sequence length="51" mass="5741">MIILNSLDAINGMVEKRMSIYSGRPWKMLVNEIMGFGYMMSLASQSPDLAE</sequence>
<protein>
    <submittedName>
        <fullName evidence="1">Uncharacterized protein</fullName>
    </submittedName>
</protein>
<dbReference type="InParanoid" id="G4TZU8"/>
<keyword evidence="2" id="KW-1185">Reference proteome</keyword>
<evidence type="ECO:0000313" key="2">
    <source>
        <dbReference type="Proteomes" id="UP000007148"/>
    </source>
</evidence>
<dbReference type="EMBL" id="CAFZ01001049">
    <property type="protein sequence ID" value="CCA76841.1"/>
    <property type="molecule type" value="Genomic_DNA"/>
</dbReference>
<name>G4TZU8_SERID</name>
<dbReference type="HOGENOM" id="CLU_3107234_0_0_1"/>
<evidence type="ECO:0000313" key="1">
    <source>
        <dbReference type="EMBL" id="CCA76841.1"/>
    </source>
</evidence>
<proteinExistence type="predicted"/>
<dbReference type="Proteomes" id="UP000007148">
    <property type="component" value="Unassembled WGS sequence"/>
</dbReference>
<gene>
    <name evidence="1" type="ORF">PIIN_10826</name>
</gene>
<dbReference type="OrthoDB" id="1470350at2759"/>
<reference evidence="1 2" key="1">
    <citation type="journal article" date="2011" name="PLoS Pathog.">
        <title>Endophytic Life Strategies Decoded by Genome and Transcriptome Analyses of the Mutualistic Root Symbiont Piriformospora indica.</title>
        <authorList>
            <person name="Zuccaro A."/>
            <person name="Lahrmann U."/>
            <person name="Guldener U."/>
            <person name="Langen G."/>
            <person name="Pfiffi S."/>
            <person name="Biedenkopf D."/>
            <person name="Wong P."/>
            <person name="Samans B."/>
            <person name="Grimm C."/>
            <person name="Basiewicz M."/>
            <person name="Murat C."/>
            <person name="Martin F."/>
            <person name="Kogel K.H."/>
        </authorList>
    </citation>
    <scope>NUCLEOTIDE SEQUENCE [LARGE SCALE GENOMIC DNA]</scope>
    <source>
        <strain evidence="1 2">DSM 11827</strain>
    </source>
</reference>
<organism evidence="1 2">
    <name type="scientific">Serendipita indica (strain DSM 11827)</name>
    <name type="common">Root endophyte fungus</name>
    <name type="synonym">Piriformospora indica</name>
    <dbReference type="NCBI Taxonomy" id="1109443"/>
    <lineage>
        <taxon>Eukaryota</taxon>
        <taxon>Fungi</taxon>
        <taxon>Dikarya</taxon>
        <taxon>Basidiomycota</taxon>
        <taxon>Agaricomycotina</taxon>
        <taxon>Agaricomycetes</taxon>
        <taxon>Sebacinales</taxon>
        <taxon>Serendipitaceae</taxon>
        <taxon>Serendipita</taxon>
    </lineage>
</organism>